<dbReference type="InterPro" id="IPR011037">
    <property type="entry name" value="Pyrv_Knase-like_insert_dom_sf"/>
</dbReference>
<dbReference type="PANTHER" id="PTHR14237:SF19">
    <property type="entry name" value="MITOCHONDRIAL AMIDOXIME REDUCING COMPONENT 1"/>
    <property type="match status" value="1"/>
</dbReference>
<dbReference type="Proteomes" id="UP001431209">
    <property type="component" value="Unassembled WGS sequence"/>
</dbReference>
<feature type="domain" description="MOSC" evidence="1">
    <location>
        <begin position="148"/>
        <end position="296"/>
    </location>
</feature>
<reference evidence="2 3" key="1">
    <citation type="submission" date="2024-03" db="EMBL/GenBank/DDBJ databases">
        <title>The Acrasis kona genome and developmental transcriptomes reveal deep origins of eukaryotic multicellular pathways.</title>
        <authorList>
            <person name="Sheikh S."/>
            <person name="Fu C.-J."/>
            <person name="Brown M.W."/>
            <person name="Baldauf S.L."/>
        </authorList>
    </citation>
    <scope>NUCLEOTIDE SEQUENCE [LARGE SCALE GENOMIC DNA]</scope>
    <source>
        <strain evidence="2 3">ATCC MYA-3509</strain>
    </source>
</reference>
<organism evidence="2 3">
    <name type="scientific">Acrasis kona</name>
    <dbReference type="NCBI Taxonomy" id="1008807"/>
    <lineage>
        <taxon>Eukaryota</taxon>
        <taxon>Discoba</taxon>
        <taxon>Heterolobosea</taxon>
        <taxon>Tetramitia</taxon>
        <taxon>Eutetramitia</taxon>
        <taxon>Acrasidae</taxon>
        <taxon>Acrasis</taxon>
    </lineage>
</organism>
<dbReference type="EMBL" id="JAOPGA020000617">
    <property type="protein sequence ID" value="KAL0480010.1"/>
    <property type="molecule type" value="Genomic_DNA"/>
</dbReference>
<evidence type="ECO:0000313" key="3">
    <source>
        <dbReference type="Proteomes" id="UP001431209"/>
    </source>
</evidence>
<dbReference type="Pfam" id="PF03476">
    <property type="entry name" value="MOSC_N"/>
    <property type="match status" value="1"/>
</dbReference>
<dbReference type="Pfam" id="PF03473">
    <property type="entry name" value="MOSC"/>
    <property type="match status" value="1"/>
</dbReference>
<dbReference type="PANTHER" id="PTHR14237">
    <property type="entry name" value="MOLYBDOPTERIN COFACTOR SULFURASE MOSC"/>
    <property type="match status" value="1"/>
</dbReference>
<dbReference type="GO" id="GO:0030151">
    <property type="term" value="F:molybdenum ion binding"/>
    <property type="evidence" value="ECO:0007669"/>
    <property type="project" value="InterPro"/>
</dbReference>
<keyword evidence="3" id="KW-1185">Reference proteome</keyword>
<sequence>MTMITITDINIFPLKSCKGFTVKSWPYTDKGFKFDREWMLISVKRNCQITQREYPKMSLIEASLTESLEYLIIKTPDNPLELRIPTKLPDYPKMDTVVLFGNEVNAVDMGDEAADHLSAFLNYKVRLMKTPDDHVRKPAQELFDDSMNDVVTKTVFNNDKSLVAPILNSSFADNFPFLVIADISLEDLNKKATDQIEMLRFRPNIVVTGTKQPFEEDTWHFIEINGENKSGFYCATCCDRCTIPNVNPSKGVKDVDVRVVLSSFRRNNKNQPLFGVYLLCTSKEGTISVGDTIQVVKSKDPPQLISA</sequence>
<accession>A0AAW2YS97</accession>
<name>A0AAW2YS97_9EUKA</name>
<dbReference type="SUPFAM" id="SSF141673">
    <property type="entry name" value="MOSC N-terminal domain-like"/>
    <property type="match status" value="1"/>
</dbReference>
<comment type="caution">
    <text evidence="2">The sequence shown here is derived from an EMBL/GenBank/DDBJ whole genome shotgun (WGS) entry which is preliminary data.</text>
</comment>
<evidence type="ECO:0000313" key="2">
    <source>
        <dbReference type="EMBL" id="KAL0480010.1"/>
    </source>
</evidence>
<dbReference type="GO" id="GO:0030170">
    <property type="term" value="F:pyridoxal phosphate binding"/>
    <property type="evidence" value="ECO:0007669"/>
    <property type="project" value="InterPro"/>
</dbReference>
<dbReference type="GO" id="GO:0003824">
    <property type="term" value="F:catalytic activity"/>
    <property type="evidence" value="ECO:0007669"/>
    <property type="project" value="InterPro"/>
</dbReference>
<evidence type="ECO:0000259" key="1">
    <source>
        <dbReference type="PROSITE" id="PS51340"/>
    </source>
</evidence>
<dbReference type="InterPro" id="IPR005303">
    <property type="entry name" value="MOCOS_middle"/>
</dbReference>
<dbReference type="PROSITE" id="PS51340">
    <property type="entry name" value="MOSC"/>
    <property type="match status" value="1"/>
</dbReference>
<proteinExistence type="predicted"/>
<dbReference type="InterPro" id="IPR005302">
    <property type="entry name" value="MoCF_Sase_C"/>
</dbReference>
<gene>
    <name evidence="2" type="ORF">AKO1_007313</name>
</gene>
<dbReference type="AlphaFoldDB" id="A0AAW2YS97"/>
<dbReference type="SUPFAM" id="SSF50800">
    <property type="entry name" value="PK beta-barrel domain-like"/>
    <property type="match status" value="1"/>
</dbReference>
<protein>
    <submittedName>
        <fullName evidence="2">Marc2</fullName>
    </submittedName>
</protein>